<accession>A0A1E5CX25</accession>
<keyword evidence="3" id="KW-0964">Secreted</keyword>
<dbReference type="SUPFAM" id="SSF69279">
    <property type="entry name" value="Phage tail proteins"/>
    <property type="match status" value="2"/>
</dbReference>
<reference evidence="6 7" key="1">
    <citation type="journal article" date="2012" name="Science">
        <title>Ecological populations of bacteria act as socially cohesive units of antibiotic production and resistance.</title>
        <authorList>
            <person name="Cordero O.X."/>
            <person name="Wildschutte H."/>
            <person name="Kirkup B."/>
            <person name="Proehl S."/>
            <person name="Ngo L."/>
            <person name="Hussain F."/>
            <person name="Le Roux F."/>
            <person name="Mincer T."/>
            <person name="Polz M.F."/>
        </authorList>
    </citation>
    <scope>NUCLEOTIDE SEQUENCE [LARGE SCALE GENOMIC DNA]</scope>
    <source>
        <strain evidence="6 7">FF-238</strain>
    </source>
</reference>
<comment type="similarity">
    <text evidence="2">Belongs to the VgrG protein family.</text>
</comment>
<dbReference type="RefSeq" id="WP_017054493.1">
    <property type="nucleotide sequence ID" value="NZ_AJYW02000167.1"/>
</dbReference>
<evidence type="ECO:0000256" key="1">
    <source>
        <dbReference type="ARBA" id="ARBA00004613"/>
    </source>
</evidence>
<dbReference type="Pfam" id="PF22178">
    <property type="entry name" value="Gp5_trimer_C"/>
    <property type="match status" value="1"/>
</dbReference>
<dbReference type="Pfam" id="PF05954">
    <property type="entry name" value="Phage_GPD"/>
    <property type="match status" value="1"/>
</dbReference>
<dbReference type="InterPro" id="IPR006531">
    <property type="entry name" value="Gp5/Vgr_OB"/>
</dbReference>
<comment type="subcellular location">
    <subcellularLocation>
        <location evidence="1">Secreted</location>
    </subcellularLocation>
</comment>
<feature type="domain" description="Gp5/Type VI secretion system Vgr protein OB-fold" evidence="4">
    <location>
        <begin position="393"/>
        <end position="458"/>
    </location>
</feature>
<evidence type="ECO:0000256" key="3">
    <source>
        <dbReference type="ARBA" id="ARBA00022525"/>
    </source>
</evidence>
<dbReference type="InterPro" id="IPR006533">
    <property type="entry name" value="T6SS_Vgr_RhsGE"/>
</dbReference>
<dbReference type="SUPFAM" id="SSF69255">
    <property type="entry name" value="gp5 N-terminal domain-like"/>
    <property type="match status" value="1"/>
</dbReference>
<dbReference type="InterPro" id="IPR037026">
    <property type="entry name" value="Vgr_OB-fold_dom_sf"/>
</dbReference>
<dbReference type="Pfam" id="PF04717">
    <property type="entry name" value="Phage_base_V"/>
    <property type="match status" value="1"/>
</dbReference>
<gene>
    <name evidence="6" type="ORF">A130_17380</name>
</gene>
<dbReference type="Gene3D" id="3.55.50.10">
    <property type="entry name" value="Baseplate protein-like domains"/>
    <property type="match status" value="1"/>
</dbReference>
<evidence type="ECO:0000259" key="4">
    <source>
        <dbReference type="Pfam" id="PF04717"/>
    </source>
</evidence>
<dbReference type="InterPro" id="IPR017847">
    <property type="entry name" value="T6SS_RhsGE_Vgr_subset"/>
</dbReference>
<dbReference type="Gene3D" id="2.40.50.230">
    <property type="entry name" value="Gp5 N-terminal domain"/>
    <property type="match status" value="1"/>
</dbReference>
<evidence type="ECO:0000313" key="7">
    <source>
        <dbReference type="Proteomes" id="UP000094165"/>
    </source>
</evidence>
<feature type="domain" description="Gp5/Type VI secretion system Vgr C-terminal trimerisation" evidence="5">
    <location>
        <begin position="475"/>
        <end position="583"/>
    </location>
</feature>
<dbReference type="GO" id="GO:0005576">
    <property type="term" value="C:extracellular region"/>
    <property type="evidence" value="ECO:0007669"/>
    <property type="project" value="UniProtKB-SubCell"/>
</dbReference>
<dbReference type="PANTHER" id="PTHR32305:SF15">
    <property type="entry name" value="PROTEIN RHSA-RELATED"/>
    <property type="match status" value="1"/>
</dbReference>
<dbReference type="Gene3D" id="2.30.110.50">
    <property type="match status" value="1"/>
</dbReference>
<keyword evidence="7" id="KW-1185">Reference proteome</keyword>
<organism evidence="6 7">
    <name type="scientific">Vibrio genomosp. F6 str. FF-238</name>
    <dbReference type="NCBI Taxonomy" id="1191298"/>
    <lineage>
        <taxon>Bacteria</taxon>
        <taxon>Pseudomonadati</taxon>
        <taxon>Pseudomonadota</taxon>
        <taxon>Gammaproteobacteria</taxon>
        <taxon>Vibrionales</taxon>
        <taxon>Vibrionaceae</taxon>
        <taxon>Vibrio</taxon>
    </lineage>
</organism>
<dbReference type="PANTHER" id="PTHR32305">
    <property type="match status" value="1"/>
</dbReference>
<comment type="caution">
    <text evidence="6">The sequence shown here is derived from an EMBL/GenBank/DDBJ whole genome shotgun (WGS) entry which is preliminary data.</text>
</comment>
<protein>
    <submittedName>
        <fullName evidence="6">Type VI secretion protein VgrG</fullName>
    </submittedName>
</protein>
<dbReference type="EMBL" id="AJYW02000167">
    <property type="protein sequence ID" value="OEE75043.1"/>
    <property type="molecule type" value="Genomic_DNA"/>
</dbReference>
<evidence type="ECO:0000256" key="2">
    <source>
        <dbReference type="ARBA" id="ARBA00005558"/>
    </source>
</evidence>
<sequence length="705" mass="79228">MAMAANQAQFTIQVATIETPLKVYGFEGYEGISRNYTMAVTIVCDKADLELENWLQLPVCLILETNNPQQEAKRYIHGMVYSIEQLSLDPTNPLDRHCRYKLTITPKIERLKHRRNHRIFQQKSVPEIIEQILVDAGIFSNEYQFKFSSEHKAREYCVQYGESDLAFIQRLMSEEGIHYHFQHSEHSHLMVIADGQDGFLQLPALPYAQHNGMTKERDIISQFQVKQQVSTGKVTLRDYHFKKPEFKPQGQKQTNIVTEQPLECYQFPGQFKTEAVAKRRASIGLEQHRTEHTLITGSSDAPQMTSGYYQPLIQHPNQAWNDDWLVIGVIHKGKQPQVLEEFADGAATYQAEFTCTPWDVPFRSLTQPKPLIHGEQTAFVTGPEGEEIYCDEFGRVKVQFHWDREGQADEKTSCWLRTSQGWAGNGYGQFILPRIGHEVIVSFMNGDPDKPVITGAVYNAKNRVPYELPANKTRSTFKTSSSMGGDNFNELSFEDKKQSEQIALHAAKNLDVQIQHNRTQEIHQQDHLTVHGSRYQEVKRDSHSTVNGTQFETIKGDDHQQVGKERHTEVGSKLLSEVGSEIHVKAGQKIVIEAGNEITVTAGGSLLKVDPSGVTLLGPMVNINSGGCAGNGSGIALLSPELPFVSSPSTSGKGLTVAPEKLNKKRLEKMDVFIPSNQIKAIRTAANKKSALCEVCIADRERDQA</sequence>
<dbReference type="NCBIfam" id="TIGR01646">
    <property type="entry name" value="vgr_GE"/>
    <property type="match status" value="1"/>
</dbReference>
<dbReference type="NCBIfam" id="TIGR03361">
    <property type="entry name" value="VI_Rhs_Vgr"/>
    <property type="match status" value="1"/>
</dbReference>
<proteinExistence type="inferred from homology"/>
<dbReference type="Gene3D" id="4.10.220.110">
    <property type="match status" value="1"/>
</dbReference>
<dbReference type="AlphaFoldDB" id="A0A1E5CX25"/>
<dbReference type="SUPFAM" id="SSF69349">
    <property type="entry name" value="Phage fibre proteins"/>
    <property type="match status" value="1"/>
</dbReference>
<dbReference type="InterPro" id="IPR050708">
    <property type="entry name" value="T6SS_VgrG/RHS"/>
</dbReference>
<dbReference type="Proteomes" id="UP000094165">
    <property type="component" value="Unassembled WGS sequence"/>
</dbReference>
<evidence type="ECO:0000313" key="6">
    <source>
        <dbReference type="EMBL" id="OEE75043.1"/>
    </source>
</evidence>
<dbReference type="InterPro" id="IPR054030">
    <property type="entry name" value="Gp5_Vgr_C"/>
</dbReference>
<evidence type="ECO:0000259" key="5">
    <source>
        <dbReference type="Pfam" id="PF22178"/>
    </source>
</evidence>
<name>A0A1E5CX25_9VIBR</name>